<dbReference type="OrthoDB" id="5376590at2759"/>
<evidence type="ECO:0000256" key="1">
    <source>
        <dbReference type="ARBA" id="ARBA00001974"/>
    </source>
</evidence>
<keyword evidence="2" id="KW-0285">Flavoprotein</keyword>
<dbReference type="AlphaFoldDB" id="A0A4D9CSL9"/>
<organism evidence="8 9">
    <name type="scientific">Nannochloropsis salina CCMP1776</name>
    <dbReference type="NCBI Taxonomy" id="1027361"/>
    <lineage>
        <taxon>Eukaryota</taxon>
        <taxon>Sar</taxon>
        <taxon>Stramenopiles</taxon>
        <taxon>Ochrophyta</taxon>
        <taxon>Eustigmatophyceae</taxon>
        <taxon>Eustigmatales</taxon>
        <taxon>Monodopsidaceae</taxon>
        <taxon>Microchloropsis</taxon>
        <taxon>Microchloropsis salina</taxon>
    </lineage>
</organism>
<dbReference type="GO" id="GO:0019646">
    <property type="term" value="P:aerobic electron transport chain"/>
    <property type="evidence" value="ECO:0007669"/>
    <property type="project" value="TreeGrafter"/>
</dbReference>
<gene>
    <name evidence="8" type="ORF">NSK_006499</name>
</gene>
<dbReference type="InterPro" id="IPR051169">
    <property type="entry name" value="NADH-Q_oxidoreductase"/>
</dbReference>
<dbReference type="SUPFAM" id="SSF51905">
    <property type="entry name" value="FAD/NAD(P)-binding domain"/>
    <property type="match status" value="2"/>
</dbReference>
<comment type="caution">
    <text evidence="8">The sequence shown here is derived from an EMBL/GenBank/DDBJ whole genome shotgun (WGS) entry which is preliminary data.</text>
</comment>
<keyword evidence="3" id="KW-0274">FAD</keyword>
<evidence type="ECO:0000313" key="9">
    <source>
        <dbReference type="Proteomes" id="UP000355283"/>
    </source>
</evidence>
<keyword evidence="6" id="KW-1133">Transmembrane helix</keyword>
<keyword evidence="6" id="KW-0472">Membrane</keyword>
<sequence length="567" mass="59592">MTRYRASMEDAAMNADADVGKGLKTLGRRGRTRSRAGACTSFLASVVAFLLADPGTAFMPLRVIKSHTRAITTPSICMSIQSSSSKVKPRVVVAGGGFGGLYSALRLSELSRPSRYAPPSIDITLVDRHDRFVFLPLLYELAMGDANEEEVAPRFESLLASTGIRFVQGEVEAIDLAGKCVQVQSQGEATGEEAREGPESAFETPSSGSSKSLAYDKLVLALGSEPMLPPAASLPLSKGSLPPSPSSVMPFYTLRDAHALRRQLMRIDALPSPTLFRTVIVGGGYSGVELAANLATRLGRDKGRVTLVERGYQILGNSPMPVRASAGKRLEEEGVEVMLGVDVVEVDGARVVVRDRAAGTQGKEGAEGAGGGGREGEVVLPADLVVWTAGARVSPVVGAMEGLEKDGRGKLVTDGGLRALGSGGDVYVVGDNAAVMGYRGGGPPGSVGEKEQVLPSTAQVAFQESEVAAWNLWSSLTPGAPGPLRFQYTPLGEMLTLGPVDATISGLQGMFNLEGPSASLARRLVYIMRMPTGSQRLKAAKAWAKGRTAKVKGAFQEAFAEGNAWQK</sequence>
<evidence type="ECO:0000256" key="4">
    <source>
        <dbReference type="ARBA" id="ARBA00023002"/>
    </source>
</evidence>
<dbReference type="PRINTS" id="PR00368">
    <property type="entry name" value="FADPNR"/>
</dbReference>
<feature type="region of interest" description="Disordered" evidence="5">
    <location>
        <begin position="187"/>
        <end position="209"/>
    </location>
</feature>
<feature type="domain" description="FAD/NAD(P)-binding" evidence="7">
    <location>
        <begin position="90"/>
        <end position="464"/>
    </location>
</feature>
<evidence type="ECO:0000256" key="5">
    <source>
        <dbReference type="SAM" id="MobiDB-lite"/>
    </source>
</evidence>
<dbReference type="GO" id="GO:0003955">
    <property type="term" value="F:NAD(P)H dehydrogenase (quinone) activity"/>
    <property type="evidence" value="ECO:0007669"/>
    <property type="project" value="TreeGrafter"/>
</dbReference>
<dbReference type="InterPro" id="IPR023753">
    <property type="entry name" value="FAD/NAD-binding_dom"/>
</dbReference>
<dbReference type="Proteomes" id="UP000355283">
    <property type="component" value="Unassembled WGS sequence"/>
</dbReference>
<evidence type="ECO:0000313" key="8">
    <source>
        <dbReference type="EMBL" id="TFJ82170.1"/>
    </source>
</evidence>
<keyword evidence="9" id="KW-1185">Reference proteome</keyword>
<accession>A0A4D9CSL9</accession>
<dbReference type="EMBL" id="SDOX01000119">
    <property type="protein sequence ID" value="TFJ82170.1"/>
    <property type="molecule type" value="Genomic_DNA"/>
</dbReference>
<feature type="transmembrane region" description="Helical" evidence="6">
    <location>
        <begin position="34"/>
        <end position="52"/>
    </location>
</feature>
<dbReference type="PANTHER" id="PTHR42913">
    <property type="entry name" value="APOPTOSIS-INDUCING FACTOR 1"/>
    <property type="match status" value="1"/>
</dbReference>
<dbReference type="Gene3D" id="3.50.50.100">
    <property type="match status" value="1"/>
</dbReference>
<keyword evidence="4" id="KW-0560">Oxidoreductase</keyword>
<evidence type="ECO:0000256" key="6">
    <source>
        <dbReference type="SAM" id="Phobius"/>
    </source>
</evidence>
<evidence type="ECO:0000259" key="7">
    <source>
        <dbReference type="Pfam" id="PF07992"/>
    </source>
</evidence>
<dbReference type="PRINTS" id="PR00411">
    <property type="entry name" value="PNDRDTASEI"/>
</dbReference>
<proteinExistence type="predicted"/>
<dbReference type="PANTHER" id="PTHR42913:SF4">
    <property type="entry name" value="ALTERNATIVE NAD(P)H-UBIQUINONE OXIDOREDUCTASE C1, CHLOROPLASTIC_MITOCHONDRIAL"/>
    <property type="match status" value="1"/>
</dbReference>
<protein>
    <recommendedName>
        <fullName evidence="7">FAD/NAD(P)-binding domain-containing protein</fullName>
    </recommendedName>
</protein>
<evidence type="ECO:0000256" key="3">
    <source>
        <dbReference type="ARBA" id="ARBA00022827"/>
    </source>
</evidence>
<name>A0A4D9CSL9_9STRA</name>
<evidence type="ECO:0000256" key="2">
    <source>
        <dbReference type="ARBA" id="ARBA00022630"/>
    </source>
</evidence>
<dbReference type="Pfam" id="PF07992">
    <property type="entry name" value="Pyr_redox_2"/>
    <property type="match status" value="1"/>
</dbReference>
<keyword evidence="6" id="KW-0812">Transmembrane</keyword>
<comment type="cofactor">
    <cofactor evidence="1">
        <name>FAD</name>
        <dbReference type="ChEBI" id="CHEBI:57692"/>
    </cofactor>
</comment>
<dbReference type="InterPro" id="IPR036188">
    <property type="entry name" value="FAD/NAD-bd_sf"/>
</dbReference>
<reference evidence="8 9" key="1">
    <citation type="submission" date="2019-01" db="EMBL/GenBank/DDBJ databases">
        <title>Nuclear Genome Assembly of the Microalgal Biofuel strain Nannochloropsis salina CCMP1776.</title>
        <authorList>
            <person name="Hovde B."/>
        </authorList>
    </citation>
    <scope>NUCLEOTIDE SEQUENCE [LARGE SCALE GENOMIC DNA]</scope>
    <source>
        <strain evidence="8 9">CCMP1776</strain>
    </source>
</reference>